<dbReference type="PANTHER" id="PTHR19282">
    <property type="entry name" value="TETRASPANIN"/>
    <property type="match status" value="1"/>
</dbReference>
<name>A0AAV7KAV1_9METZ</name>
<gene>
    <name evidence="8" type="ORF">LOD99_164</name>
</gene>
<evidence type="ECO:0000256" key="7">
    <source>
        <dbReference type="RuleBase" id="RU361218"/>
    </source>
</evidence>
<keyword evidence="6" id="KW-1015">Disulfide bond</keyword>
<evidence type="ECO:0000256" key="3">
    <source>
        <dbReference type="ARBA" id="ARBA00022692"/>
    </source>
</evidence>
<accession>A0AAV7KAV1</accession>
<dbReference type="InterPro" id="IPR018499">
    <property type="entry name" value="Tetraspanin/Peripherin"/>
</dbReference>
<comment type="caution">
    <text evidence="8">The sequence shown here is derived from an EMBL/GenBank/DDBJ whole genome shotgun (WGS) entry which is preliminary data.</text>
</comment>
<keyword evidence="9" id="KW-1185">Reference proteome</keyword>
<dbReference type="EMBL" id="JAKMXF010000111">
    <property type="protein sequence ID" value="KAI6657416.1"/>
    <property type="molecule type" value="Genomic_DNA"/>
</dbReference>
<evidence type="ECO:0000256" key="5">
    <source>
        <dbReference type="ARBA" id="ARBA00023136"/>
    </source>
</evidence>
<evidence type="ECO:0000256" key="6">
    <source>
        <dbReference type="PIRSR" id="PIRSR002419-1"/>
    </source>
</evidence>
<keyword evidence="3 7" id="KW-0812">Transmembrane</keyword>
<dbReference type="Pfam" id="PF00335">
    <property type="entry name" value="Tetraspanin"/>
    <property type="match status" value="1"/>
</dbReference>
<keyword evidence="4 7" id="KW-1133">Transmembrane helix</keyword>
<proteinExistence type="inferred from homology"/>
<dbReference type="GO" id="GO:0005886">
    <property type="term" value="C:plasma membrane"/>
    <property type="evidence" value="ECO:0007669"/>
    <property type="project" value="TreeGrafter"/>
</dbReference>
<keyword evidence="5 7" id="KW-0472">Membrane</keyword>
<dbReference type="PIRSF" id="PIRSF002419">
    <property type="entry name" value="Tetraspanin"/>
    <property type="match status" value="1"/>
</dbReference>
<evidence type="ECO:0000313" key="9">
    <source>
        <dbReference type="Proteomes" id="UP001165289"/>
    </source>
</evidence>
<dbReference type="Proteomes" id="UP001165289">
    <property type="component" value="Unassembled WGS sequence"/>
</dbReference>
<dbReference type="PANTHER" id="PTHR19282:SF515">
    <property type="entry name" value="TETRASPANIN"/>
    <property type="match status" value="1"/>
</dbReference>
<organism evidence="8 9">
    <name type="scientific">Oopsacas minuta</name>
    <dbReference type="NCBI Taxonomy" id="111878"/>
    <lineage>
        <taxon>Eukaryota</taxon>
        <taxon>Metazoa</taxon>
        <taxon>Porifera</taxon>
        <taxon>Hexactinellida</taxon>
        <taxon>Hexasterophora</taxon>
        <taxon>Lyssacinosida</taxon>
        <taxon>Leucopsacidae</taxon>
        <taxon>Oopsacas</taxon>
    </lineage>
</organism>
<protein>
    <recommendedName>
        <fullName evidence="7">Tetraspanin</fullName>
    </recommendedName>
</protein>
<dbReference type="InterPro" id="IPR008952">
    <property type="entry name" value="Tetraspanin_EC2_sf"/>
</dbReference>
<evidence type="ECO:0000256" key="2">
    <source>
        <dbReference type="ARBA" id="ARBA00006840"/>
    </source>
</evidence>
<comment type="subcellular location">
    <subcellularLocation>
        <location evidence="1 7">Membrane</location>
        <topology evidence="1 7">Multi-pass membrane protein</topology>
    </subcellularLocation>
</comment>
<sequence length="269" mass="29590">MAKYLLWLLKILFVSFNYIVFMIGSCLLGIGVYSYLEGRDLGDAGFILTNASIIIIIPSCFIVLLGLGGIVGALRDNKIILILYLGVVLLALVIEGGIIAYFMIAKPSLTDVLITVTDNFIVQYREDNDLRNAIDQMQTLLQCCGATGPNDWQMNRYFNCTAPGVEACGVPMSCCKLELRINSQCGYGVLDATNPLAIDRYGINLNTDGCVEALFNTIQDNPYALYGGGIRRGNNKINPAAINSQNKSGIQQSRHYVNQQELKAQEPIW</sequence>
<dbReference type="InterPro" id="IPR000301">
    <property type="entry name" value="Tetraspanin_animals"/>
</dbReference>
<feature type="transmembrane region" description="Helical" evidence="7">
    <location>
        <begin position="81"/>
        <end position="104"/>
    </location>
</feature>
<reference evidence="8 9" key="1">
    <citation type="journal article" date="2023" name="BMC Biol.">
        <title>The compact genome of the sponge Oopsacas minuta (Hexactinellida) is lacking key metazoan core genes.</title>
        <authorList>
            <person name="Santini S."/>
            <person name="Schenkelaars Q."/>
            <person name="Jourda C."/>
            <person name="Duchesne M."/>
            <person name="Belahbib H."/>
            <person name="Rocher C."/>
            <person name="Selva M."/>
            <person name="Riesgo A."/>
            <person name="Vervoort M."/>
            <person name="Leys S.P."/>
            <person name="Kodjabachian L."/>
            <person name="Le Bivic A."/>
            <person name="Borchiellini C."/>
            <person name="Claverie J.M."/>
            <person name="Renard E."/>
        </authorList>
    </citation>
    <scope>NUCLEOTIDE SEQUENCE [LARGE SCALE GENOMIC DNA]</scope>
    <source>
        <strain evidence="8">SPO-2</strain>
    </source>
</reference>
<evidence type="ECO:0000313" key="8">
    <source>
        <dbReference type="EMBL" id="KAI6657416.1"/>
    </source>
</evidence>
<feature type="transmembrane region" description="Helical" evidence="7">
    <location>
        <begin position="53"/>
        <end position="74"/>
    </location>
</feature>
<dbReference type="PRINTS" id="PR00259">
    <property type="entry name" value="TMFOUR"/>
</dbReference>
<evidence type="ECO:0000256" key="1">
    <source>
        <dbReference type="ARBA" id="ARBA00004141"/>
    </source>
</evidence>
<feature type="transmembrane region" description="Helical" evidence="7">
    <location>
        <begin position="7"/>
        <end position="33"/>
    </location>
</feature>
<evidence type="ECO:0000256" key="4">
    <source>
        <dbReference type="ARBA" id="ARBA00022989"/>
    </source>
</evidence>
<feature type="disulfide bond" evidence="6">
    <location>
        <begin position="144"/>
        <end position="160"/>
    </location>
</feature>
<dbReference type="Gene3D" id="1.10.1450.10">
    <property type="entry name" value="Tetraspanin"/>
    <property type="match status" value="1"/>
</dbReference>
<comment type="caution">
    <text evidence="7">Lacks conserved residue(s) required for the propagation of feature annotation.</text>
</comment>
<dbReference type="SUPFAM" id="SSF48652">
    <property type="entry name" value="Tetraspanin"/>
    <property type="match status" value="1"/>
</dbReference>
<dbReference type="PROSITE" id="PS51257">
    <property type="entry name" value="PROKAR_LIPOPROTEIN"/>
    <property type="match status" value="1"/>
</dbReference>
<comment type="similarity">
    <text evidence="2 7">Belongs to the tetraspanin (TM4SF) family.</text>
</comment>
<dbReference type="AlphaFoldDB" id="A0AAV7KAV1"/>